<comment type="subcellular location">
    <subcellularLocation>
        <location evidence="3">Cytoplasm</location>
    </subcellularLocation>
</comment>
<evidence type="ECO:0000256" key="16">
    <source>
        <dbReference type="ARBA" id="ARBA00031175"/>
    </source>
</evidence>
<keyword evidence="14" id="KW-0456">Lyase</keyword>
<evidence type="ECO:0000313" key="23">
    <source>
        <dbReference type="EMBL" id="SNZ09493.1"/>
    </source>
</evidence>
<evidence type="ECO:0000256" key="9">
    <source>
        <dbReference type="ARBA" id="ARBA00022490"/>
    </source>
</evidence>
<dbReference type="Gene3D" id="1.20.59.10">
    <property type="entry name" value="Chorismate mutase"/>
    <property type="match status" value="1"/>
</dbReference>
<dbReference type="GO" id="GO:0004106">
    <property type="term" value="F:chorismate mutase activity"/>
    <property type="evidence" value="ECO:0007669"/>
    <property type="project" value="UniProtKB-EC"/>
</dbReference>
<comment type="catalytic activity">
    <reaction evidence="1">
        <text>chorismate = prephenate</text>
        <dbReference type="Rhea" id="RHEA:13897"/>
        <dbReference type="ChEBI" id="CHEBI:29748"/>
        <dbReference type="ChEBI" id="CHEBI:29934"/>
        <dbReference type="EC" id="5.4.99.5"/>
    </reaction>
</comment>
<comment type="pathway">
    <text evidence="5">Metabolic intermediate biosynthesis; prephenate biosynthesis; prephenate from chorismate: step 1/1.</text>
</comment>
<dbReference type="SMART" id="SM00830">
    <property type="entry name" value="CM_2"/>
    <property type="match status" value="1"/>
</dbReference>
<evidence type="ECO:0000256" key="11">
    <source>
        <dbReference type="ARBA" id="ARBA00023141"/>
    </source>
</evidence>
<keyword evidence="9" id="KW-0963">Cytoplasm</keyword>
<dbReference type="AlphaFoldDB" id="A0A285NKN7"/>
<sequence>MDYTKELDKLRQQIDKIDEQILYLLNERAKLAREVGEVKKKYDLPIYVPSREQKIFERLEKINKRIGEIFPTEFIKPVFREIISACRSTEENLKVAYLGPRATFTHQASIEHFGQAVEHIPVQTIKDVFEEIVKEKADYGVVPVENTIEGIVNYTLDLLVDYPLKITGEVILEISLHLMGINPNKNEIVRVYSHRHALAECRDWLMKNLPDAQLIEVESTAKAAEMAKDDYESAAVASEAAADIYGLHIIERKIDRHTHNYTRFLIIGKDIPPPSGNDKTTFVFSLKNEVGALYKTLEPLYKHGINMTKIESRPSKKEAWDYIFFTDIEGHISEEKVKNALNELQKKSPFFKILGSYPKAH</sequence>
<dbReference type="GO" id="GO:0005737">
    <property type="term" value="C:cytoplasm"/>
    <property type="evidence" value="ECO:0007669"/>
    <property type="project" value="UniProtKB-SubCell"/>
</dbReference>
<dbReference type="RefSeq" id="WP_097000706.1">
    <property type="nucleotide sequence ID" value="NZ_OBEI01000007.1"/>
</dbReference>
<gene>
    <name evidence="23" type="ORF">SAMN06265182_1544</name>
</gene>
<dbReference type="GO" id="GO:0004664">
    <property type="term" value="F:prephenate dehydratase activity"/>
    <property type="evidence" value="ECO:0007669"/>
    <property type="project" value="UniProtKB-EC"/>
</dbReference>
<dbReference type="InterPro" id="IPR036979">
    <property type="entry name" value="CM_dom_sf"/>
</dbReference>
<dbReference type="Pfam" id="PF00800">
    <property type="entry name" value="PDT"/>
    <property type="match status" value="1"/>
</dbReference>
<protein>
    <recommendedName>
        <fullName evidence="8">Bifunctional chorismate mutase/prephenate dehydratase</fullName>
        <ecNumber evidence="7">4.2.1.51</ecNumber>
        <ecNumber evidence="6">5.4.99.5</ecNumber>
    </recommendedName>
    <alternativeName>
        <fullName evidence="17">Chorismate mutase-prephenate dehydratase</fullName>
    </alternativeName>
    <alternativeName>
        <fullName evidence="16">p-protein</fullName>
    </alternativeName>
</protein>
<evidence type="ECO:0000256" key="15">
    <source>
        <dbReference type="ARBA" id="ARBA00023268"/>
    </source>
</evidence>
<evidence type="ECO:0000256" key="7">
    <source>
        <dbReference type="ARBA" id="ARBA00013147"/>
    </source>
</evidence>
<keyword evidence="24" id="KW-1185">Reference proteome</keyword>
<dbReference type="SUPFAM" id="SSF53850">
    <property type="entry name" value="Periplasmic binding protein-like II"/>
    <property type="match status" value="1"/>
</dbReference>
<dbReference type="PROSITE" id="PS51168">
    <property type="entry name" value="CHORISMATE_MUT_2"/>
    <property type="match status" value="1"/>
</dbReference>
<evidence type="ECO:0000256" key="19">
    <source>
        <dbReference type="PIRSR" id="PIRSR001500-2"/>
    </source>
</evidence>
<dbReference type="EMBL" id="OBEI01000007">
    <property type="protein sequence ID" value="SNZ09493.1"/>
    <property type="molecule type" value="Genomic_DNA"/>
</dbReference>
<dbReference type="CDD" id="cd13630">
    <property type="entry name" value="PBP2_PDT_1"/>
    <property type="match status" value="1"/>
</dbReference>
<evidence type="ECO:0000259" key="20">
    <source>
        <dbReference type="PROSITE" id="PS51168"/>
    </source>
</evidence>
<dbReference type="PROSITE" id="PS00858">
    <property type="entry name" value="PREPHENATE_DEHYDR_2"/>
    <property type="match status" value="1"/>
</dbReference>
<dbReference type="EC" id="4.2.1.51" evidence="7"/>
<evidence type="ECO:0000256" key="18">
    <source>
        <dbReference type="ARBA" id="ARBA00047848"/>
    </source>
</evidence>
<dbReference type="InterPro" id="IPR018528">
    <property type="entry name" value="Preph_deHydtase_CS"/>
</dbReference>
<dbReference type="FunFam" id="3.30.70.260:FF:000012">
    <property type="entry name" value="Prephenate dehydratase"/>
    <property type="match status" value="1"/>
</dbReference>
<dbReference type="PANTHER" id="PTHR21022">
    <property type="entry name" value="PREPHENATE DEHYDRATASE P PROTEIN"/>
    <property type="match status" value="1"/>
</dbReference>
<dbReference type="Pfam" id="PF01817">
    <property type="entry name" value="CM_2"/>
    <property type="match status" value="1"/>
</dbReference>
<keyword evidence="11" id="KW-0057">Aromatic amino acid biosynthesis</keyword>
<feature type="domain" description="Prephenate dehydratase" evidence="21">
    <location>
        <begin position="94"/>
        <end position="269"/>
    </location>
</feature>
<accession>A0A285NKN7</accession>
<organism evidence="23 24">
    <name type="scientific">Persephonella hydrogeniphila</name>
    <dbReference type="NCBI Taxonomy" id="198703"/>
    <lineage>
        <taxon>Bacteria</taxon>
        <taxon>Pseudomonadati</taxon>
        <taxon>Aquificota</taxon>
        <taxon>Aquificia</taxon>
        <taxon>Aquificales</taxon>
        <taxon>Hydrogenothermaceae</taxon>
        <taxon>Persephonella</taxon>
    </lineage>
</organism>
<dbReference type="PANTHER" id="PTHR21022:SF19">
    <property type="entry name" value="PREPHENATE DEHYDRATASE-RELATED"/>
    <property type="match status" value="1"/>
</dbReference>
<dbReference type="UniPathway" id="UPA00121">
    <property type="reaction ID" value="UER00345"/>
</dbReference>
<dbReference type="CDD" id="cd04905">
    <property type="entry name" value="ACT_CM-PDT"/>
    <property type="match status" value="1"/>
</dbReference>
<feature type="domain" description="Chorismate mutase" evidence="20">
    <location>
        <begin position="1"/>
        <end position="94"/>
    </location>
</feature>
<dbReference type="Proteomes" id="UP000219036">
    <property type="component" value="Unassembled WGS sequence"/>
</dbReference>
<keyword evidence="13" id="KW-0413">Isomerase</keyword>
<evidence type="ECO:0000256" key="17">
    <source>
        <dbReference type="ARBA" id="ARBA00031520"/>
    </source>
</evidence>
<reference evidence="24" key="1">
    <citation type="submission" date="2017-09" db="EMBL/GenBank/DDBJ databases">
        <authorList>
            <person name="Varghese N."/>
            <person name="Submissions S."/>
        </authorList>
    </citation>
    <scope>NUCLEOTIDE SEQUENCE [LARGE SCALE GENOMIC DNA]</scope>
    <source>
        <strain evidence="24">DSM 15103</strain>
    </source>
</reference>
<dbReference type="PROSITE" id="PS51171">
    <property type="entry name" value="PREPHENATE_DEHYDR_3"/>
    <property type="match status" value="1"/>
</dbReference>
<dbReference type="InterPro" id="IPR002912">
    <property type="entry name" value="ACT_dom"/>
</dbReference>
<dbReference type="Pfam" id="PF01842">
    <property type="entry name" value="ACT"/>
    <property type="match status" value="1"/>
</dbReference>
<keyword evidence="12" id="KW-0584">Phenylalanine biosynthesis</keyword>
<feature type="site" description="Essential for prephenate dehydratase activity" evidence="19">
    <location>
        <position position="262"/>
    </location>
</feature>
<evidence type="ECO:0000256" key="3">
    <source>
        <dbReference type="ARBA" id="ARBA00004496"/>
    </source>
</evidence>
<dbReference type="Gene3D" id="3.40.190.10">
    <property type="entry name" value="Periplasmic binding protein-like II"/>
    <property type="match status" value="2"/>
</dbReference>
<evidence type="ECO:0000259" key="21">
    <source>
        <dbReference type="PROSITE" id="PS51171"/>
    </source>
</evidence>
<dbReference type="Gene3D" id="3.30.70.260">
    <property type="match status" value="1"/>
</dbReference>
<comment type="catalytic activity">
    <reaction evidence="18">
        <text>prephenate + H(+) = 3-phenylpyruvate + CO2 + H2O</text>
        <dbReference type="Rhea" id="RHEA:21648"/>
        <dbReference type="ChEBI" id="CHEBI:15377"/>
        <dbReference type="ChEBI" id="CHEBI:15378"/>
        <dbReference type="ChEBI" id="CHEBI:16526"/>
        <dbReference type="ChEBI" id="CHEBI:18005"/>
        <dbReference type="ChEBI" id="CHEBI:29934"/>
        <dbReference type="EC" id="4.2.1.51"/>
    </reaction>
</comment>
<dbReference type="GO" id="GO:0046417">
    <property type="term" value="P:chorismate metabolic process"/>
    <property type="evidence" value="ECO:0007669"/>
    <property type="project" value="InterPro"/>
</dbReference>
<dbReference type="InterPro" id="IPR036263">
    <property type="entry name" value="Chorismate_II_sf"/>
</dbReference>
<evidence type="ECO:0000256" key="10">
    <source>
        <dbReference type="ARBA" id="ARBA00022605"/>
    </source>
</evidence>
<evidence type="ECO:0000256" key="4">
    <source>
        <dbReference type="ARBA" id="ARBA00004741"/>
    </source>
</evidence>
<evidence type="ECO:0000256" key="2">
    <source>
        <dbReference type="ARBA" id="ARBA00002364"/>
    </source>
</evidence>
<evidence type="ECO:0000256" key="8">
    <source>
        <dbReference type="ARBA" id="ARBA00014401"/>
    </source>
</evidence>
<dbReference type="InterPro" id="IPR002701">
    <property type="entry name" value="CM_II_prokaryot"/>
</dbReference>
<keyword evidence="15" id="KW-0511">Multifunctional enzyme</keyword>
<evidence type="ECO:0000313" key="24">
    <source>
        <dbReference type="Proteomes" id="UP000219036"/>
    </source>
</evidence>
<evidence type="ECO:0000256" key="14">
    <source>
        <dbReference type="ARBA" id="ARBA00023239"/>
    </source>
</evidence>
<dbReference type="PROSITE" id="PS51671">
    <property type="entry name" value="ACT"/>
    <property type="match status" value="1"/>
</dbReference>
<comment type="function">
    <text evidence="2">Catalyzes the Claisen rearrangement of chorismate to prephenate and the decarboxylation/dehydration of prephenate to phenylpyruvate.</text>
</comment>
<dbReference type="InterPro" id="IPR045865">
    <property type="entry name" value="ACT-like_dom_sf"/>
</dbReference>
<dbReference type="SUPFAM" id="SSF48600">
    <property type="entry name" value="Chorismate mutase II"/>
    <property type="match status" value="1"/>
</dbReference>
<dbReference type="FunFam" id="3.40.190.10:FF:000029">
    <property type="entry name" value="Chorismate mutase/Prephenate dehydratase"/>
    <property type="match status" value="1"/>
</dbReference>
<dbReference type="InterPro" id="IPR001086">
    <property type="entry name" value="Preph_deHydtase"/>
</dbReference>
<dbReference type="SUPFAM" id="SSF55021">
    <property type="entry name" value="ACT-like"/>
    <property type="match status" value="1"/>
</dbReference>
<keyword evidence="10" id="KW-0028">Amino-acid biosynthesis</keyword>
<evidence type="ECO:0000256" key="12">
    <source>
        <dbReference type="ARBA" id="ARBA00023222"/>
    </source>
</evidence>
<proteinExistence type="predicted"/>
<name>A0A285NKN7_9AQUI</name>
<dbReference type="UniPathway" id="UPA00120">
    <property type="reaction ID" value="UER00203"/>
</dbReference>
<dbReference type="OrthoDB" id="9802281at2"/>
<evidence type="ECO:0000259" key="22">
    <source>
        <dbReference type="PROSITE" id="PS51671"/>
    </source>
</evidence>
<comment type="pathway">
    <text evidence="4">Amino-acid biosynthesis; L-phenylalanine biosynthesis; phenylpyruvate from prephenate: step 1/1.</text>
</comment>
<evidence type="ECO:0000256" key="13">
    <source>
        <dbReference type="ARBA" id="ARBA00023235"/>
    </source>
</evidence>
<evidence type="ECO:0000256" key="1">
    <source>
        <dbReference type="ARBA" id="ARBA00000824"/>
    </source>
</evidence>
<dbReference type="PIRSF" id="PIRSF001500">
    <property type="entry name" value="Chor_mut_pdt_Ppr"/>
    <property type="match status" value="1"/>
</dbReference>
<evidence type="ECO:0000256" key="5">
    <source>
        <dbReference type="ARBA" id="ARBA00004817"/>
    </source>
</evidence>
<dbReference type="GO" id="GO:0009094">
    <property type="term" value="P:L-phenylalanine biosynthetic process"/>
    <property type="evidence" value="ECO:0007669"/>
    <property type="project" value="UniProtKB-UniPathway"/>
</dbReference>
<evidence type="ECO:0000256" key="6">
    <source>
        <dbReference type="ARBA" id="ARBA00012404"/>
    </source>
</evidence>
<dbReference type="NCBIfam" id="NF008865">
    <property type="entry name" value="PRK11898.1"/>
    <property type="match status" value="1"/>
</dbReference>
<dbReference type="EC" id="5.4.99.5" evidence="6"/>
<dbReference type="InterPro" id="IPR008242">
    <property type="entry name" value="Chor_mutase/pphenate_deHydtase"/>
</dbReference>
<feature type="domain" description="ACT" evidence="22">
    <location>
        <begin position="281"/>
        <end position="358"/>
    </location>
</feature>